<reference evidence="2 3" key="1">
    <citation type="submission" date="2020-08" db="EMBL/GenBank/DDBJ databases">
        <title>Genomic Encyclopedia of Type Strains, Phase IV (KMG-IV): sequencing the most valuable type-strain genomes for metagenomic binning, comparative biology and taxonomic classification.</title>
        <authorList>
            <person name="Goeker M."/>
        </authorList>
    </citation>
    <scope>NUCLEOTIDE SEQUENCE [LARGE SCALE GENOMIC DNA]</scope>
    <source>
        <strain evidence="2 3">YIM 65646</strain>
    </source>
</reference>
<sequence length="136" mass="15008">MSEQRIHRIRETIAAYERHQSDPDAFLPLHRDDVAIVNFVGRRVLGLDTLGQAMRGALASPLAKVTTTLDIEGIHFIRPDVAIVSLAKHVNDDRDETDKAPRDGAAPTVGSLTLVLTEDDGEWRIALAQTTPRTTF</sequence>
<dbReference type="EMBL" id="JACHGT010000011">
    <property type="protein sequence ID" value="MBB6037182.1"/>
    <property type="molecule type" value="Genomic_DNA"/>
</dbReference>
<dbReference type="InterPro" id="IPR027843">
    <property type="entry name" value="DUF4440"/>
</dbReference>
<name>A0A841FUF7_9ACTN</name>
<dbReference type="NCBIfam" id="TIGR02246">
    <property type="entry name" value="SgcJ/EcaC family oxidoreductase"/>
    <property type="match status" value="1"/>
</dbReference>
<dbReference type="Pfam" id="PF14534">
    <property type="entry name" value="DUF4440"/>
    <property type="match status" value="1"/>
</dbReference>
<dbReference type="RefSeq" id="WP_184789998.1">
    <property type="nucleotide sequence ID" value="NZ_BONT01000106.1"/>
</dbReference>
<dbReference type="Gene3D" id="3.10.450.50">
    <property type="match status" value="1"/>
</dbReference>
<evidence type="ECO:0000313" key="3">
    <source>
        <dbReference type="Proteomes" id="UP000548476"/>
    </source>
</evidence>
<dbReference type="Proteomes" id="UP000548476">
    <property type="component" value="Unassembled WGS sequence"/>
</dbReference>
<dbReference type="SUPFAM" id="SSF54427">
    <property type="entry name" value="NTF2-like"/>
    <property type="match status" value="1"/>
</dbReference>
<evidence type="ECO:0000313" key="2">
    <source>
        <dbReference type="EMBL" id="MBB6037182.1"/>
    </source>
</evidence>
<dbReference type="InterPro" id="IPR011944">
    <property type="entry name" value="Steroid_delta5-4_isomerase"/>
</dbReference>
<keyword evidence="3" id="KW-1185">Reference proteome</keyword>
<comment type="caution">
    <text evidence="2">The sequence shown here is derived from an EMBL/GenBank/DDBJ whole genome shotgun (WGS) entry which is preliminary data.</text>
</comment>
<organism evidence="2 3">
    <name type="scientific">Phytomonospora endophytica</name>
    <dbReference type="NCBI Taxonomy" id="714109"/>
    <lineage>
        <taxon>Bacteria</taxon>
        <taxon>Bacillati</taxon>
        <taxon>Actinomycetota</taxon>
        <taxon>Actinomycetes</taxon>
        <taxon>Micromonosporales</taxon>
        <taxon>Micromonosporaceae</taxon>
        <taxon>Phytomonospora</taxon>
    </lineage>
</organism>
<dbReference type="InterPro" id="IPR032710">
    <property type="entry name" value="NTF2-like_dom_sf"/>
</dbReference>
<protein>
    <submittedName>
        <fullName evidence="2">Uncharacterized protein (TIGR02246 family)</fullName>
    </submittedName>
</protein>
<accession>A0A841FUF7</accession>
<feature type="domain" description="DUF4440" evidence="1">
    <location>
        <begin position="20"/>
        <end position="125"/>
    </location>
</feature>
<proteinExistence type="predicted"/>
<gene>
    <name evidence="2" type="ORF">HNR73_005055</name>
</gene>
<evidence type="ECO:0000259" key="1">
    <source>
        <dbReference type="Pfam" id="PF14534"/>
    </source>
</evidence>
<dbReference type="AlphaFoldDB" id="A0A841FUF7"/>